<name>A0A4P6K5C2_KTERU</name>
<dbReference type="PRINTS" id="PR01243">
    <property type="entry name" value="NUCDPKINASE"/>
</dbReference>
<keyword evidence="5 15" id="KW-0808">Transferase</keyword>
<dbReference type="EC" id="2.7.4.6" evidence="3"/>
<dbReference type="GO" id="GO:0006183">
    <property type="term" value="P:GTP biosynthetic process"/>
    <property type="evidence" value="ECO:0007669"/>
    <property type="project" value="InterPro"/>
</dbReference>
<dbReference type="InterPro" id="IPR001564">
    <property type="entry name" value="Nucleoside_diP_kinase"/>
</dbReference>
<dbReference type="AlphaFoldDB" id="A0A4P6K5C2"/>
<evidence type="ECO:0000256" key="7">
    <source>
        <dbReference type="ARBA" id="ARBA00022741"/>
    </source>
</evidence>
<keyword evidence="9" id="KW-0067">ATP-binding</keyword>
<gene>
    <name evidence="15" type="ORF">EPA93_46705</name>
</gene>
<dbReference type="GO" id="GO:0005524">
    <property type="term" value="F:ATP binding"/>
    <property type="evidence" value="ECO:0007669"/>
    <property type="project" value="UniProtKB-KW"/>
</dbReference>
<evidence type="ECO:0000256" key="8">
    <source>
        <dbReference type="ARBA" id="ARBA00022777"/>
    </source>
</evidence>
<accession>A0A4P6K5C2</accession>
<dbReference type="Pfam" id="PF00334">
    <property type="entry name" value="NDK"/>
    <property type="match status" value="1"/>
</dbReference>
<feature type="binding site" evidence="12">
    <location>
        <position position="85"/>
    </location>
    <ligand>
        <name>ATP</name>
        <dbReference type="ChEBI" id="CHEBI:30616"/>
    </ligand>
</feature>
<dbReference type="Gene3D" id="3.30.70.141">
    <property type="entry name" value="Nucleoside diphosphate kinase-like domain"/>
    <property type="match status" value="1"/>
</dbReference>
<comment type="cofactor">
    <cofactor evidence="1">
        <name>Mg(2+)</name>
        <dbReference type="ChEBI" id="CHEBI:18420"/>
    </cofactor>
</comment>
<protein>
    <recommendedName>
        <fullName evidence="4">Nucleoside diphosphate kinase</fullName>
        <ecNumber evidence="3">2.7.4.6</ecNumber>
    </recommendedName>
</protein>
<feature type="domain" description="Nucleoside diphosphate kinase-like" evidence="14">
    <location>
        <begin position="1"/>
        <end position="138"/>
    </location>
</feature>
<dbReference type="FunFam" id="3.30.70.141:FF:000003">
    <property type="entry name" value="Nucleoside diphosphate kinase"/>
    <property type="match status" value="1"/>
</dbReference>
<dbReference type="NCBIfam" id="NF001908">
    <property type="entry name" value="PRK00668.1"/>
    <property type="match status" value="1"/>
</dbReference>
<organism evidence="15 16">
    <name type="scientific">Ktedonosporobacter rubrisoli</name>
    <dbReference type="NCBI Taxonomy" id="2509675"/>
    <lineage>
        <taxon>Bacteria</taxon>
        <taxon>Bacillati</taxon>
        <taxon>Chloroflexota</taxon>
        <taxon>Ktedonobacteria</taxon>
        <taxon>Ktedonobacterales</taxon>
        <taxon>Ktedonosporobacteraceae</taxon>
        <taxon>Ktedonosporobacter</taxon>
    </lineage>
</organism>
<dbReference type="PANTHER" id="PTHR11349">
    <property type="entry name" value="NUCLEOSIDE DIPHOSPHATE KINASE"/>
    <property type="match status" value="1"/>
</dbReference>
<dbReference type="KEGG" id="kbs:EPA93_46705"/>
<evidence type="ECO:0000256" key="6">
    <source>
        <dbReference type="ARBA" id="ARBA00022723"/>
    </source>
</evidence>
<dbReference type="GO" id="GO:0004550">
    <property type="term" value="F:nucleoside diphosphate kinase activity"/>
    <property type="evidence" value="ECO:0007669"/>
    <property type="project" value="UniProtKB-EC"/>
</dbReference>
<feature type="binding site" evidence="12">
    <location>
        <position position="91"/>
    </location>
    <ligand>
        <name>ATP</name>
        <dbReference type="ChEBI" id="CHEBI:30616"/>
    </ligand>
</feature>
<evidence type="ECO:0000256" key="10">
    <source>
        <dbReference type="ARBA" id="ARBA00022842"/>
    </source>
</evidence>
<dbReference type="EMBL" id="CP035758">
    <property type="protein sequence ID" value="QBD83060.1"/>
    <property type="molecule type" value="Genomic_DNA"/>
</dbReference>
<evidence type="ECO:0000256" key="2">
    <source>
        <dbReference type="ARBA" id="ARBA00008142"/>
    </source>
</evidence>
<keyword evidence="7" id="KW-0547">Nucleotide-binding</keyword>
<evidence type="ECO:0000313" key="15">
    <source>
        <dbReference type="EMBL" id="QBD83060.1"/>
    </source>
</evidence>
<dbReference type="CDD" id="cd04413">
    <property type="entry name" value="NDPk_I"/>
    <property type="match status" value="1"/>
</dbReference>
<keyword evidence="8 15" id="KW-0418">Kinase</keyword>
<evidence type="ECO:0000313" key="16">
    <source>
        <dbReference type="Proteomes" id="UP000290365"/>
    </source>
</evidence>
<evidence type="ECO:0000256" key="4">
    <source>
        <dbReference type="ARBA" id="ARBA00017632"/>
    </source>
</evidence>
<comment type="similarity">
    <text evidence="2 12 13">Belongs to the NDK family.</text>
</comment>
<feature type="binding site" evidence="12">
    <location>
        <position position="57"/>
    </location>
    <ligand>
        <name>ATP</name>
        <dbReference type="ChEBI" id="CHEBI:30616"/>
    </ligand>
</feature>
<dbReference type="SUPFAM" id="SSF54919">
    <property type="entry name" value="Nucleoside diphosphate kinase, NDK"/>
    <property type="match status" value="1"/>
</dbReference>
<dbReference type="Proteomes" id="UP000290365">
    <property type="component" value="Chromosome"/>
</dbReference>
<dbReference type="SMART" id="SM00562">
    <property type="entry name" value="NDK"/>
    <property type="match status" value="1"/>
</dbReference>
<evidence type="ECO:0000256" key="1">
    <source>
        <dbReference type="ARBA" id="ARBA00001946"/>
    </source>
</evidence>
<feature type="binding site" evidence="12">
    <location>
        <position position="112"/>
    </location>
    <ligand>
        <name>ATP</name>
        <dbReference type="ChEBI" id="CHEBI:30616"/>
    </ligand>
</feature>
<dbReference type="GO" id="GO:0006241">
    <property type="term" value="P:CTP biosynthetic process"/>
    <property type="evidence" value="ECO:0007669"/>
    <property type="project" value="InterPro"/>
</dbReference>
<keyword evidence="10" id="KW-0460">Magnesium</keyword>
<dbReference type="GO" id="GO:0046872">
    <property type="term" value="F:metal ion binding"/>
    <property type="evidence" value="ECO:0007669"/>
    <property type="project" value="UniProtKB-KW"/>
</dbReference>
<feature type="binding site" evidence="12">
    <location>
        <position position="102"/>
    </location>
    <ligand>
        <name>ATP</name>
        <dbReference type="ChEBI" id="CHEBI:30616"/>
    </ligand>
</feature>
<dbReference type="InterPro" id="IPR034907">
    <property type="entry name" value="NDK-like_dom"/>
</dbReference>
<evidence type="ECO:0000259" key="14">
    <source>
        <dbReference type="SMART" id="SM00562"/>
    </source>
</evidence>
<keyword evidence="11" id="KW-0546">Nucleotide metabolism</keyword>
<evidence type="ECO:0000256" key="5">
    <source>
        <dbReference type="ARBA" id="ARBA00022679"/>
    </source>
</evidence>
<sequence length="154" mass="17557">MERTLVLLKPDAIQRDLVGDIISRLEHKGLKLVGLKMMRLSSALLDEHYSHLVGKDFFPEVKSFMQLTPVIACCWQGTDCVNTVRALCGITKAREAAPGTIRGEFAMSVQANLIHCSDSLETAEVEVKRFFKAEELFEYEDILERYIYSSRERE</sequence>
<evidence type="ECO:0000256" key="11">
    <source>
        <dbReference type="ARBA" id="ARBA00023080"/>
    </source>
</evidence>
<evidence type="ECO:0000256" key="12">
    <source>
        <dbReference type="PROSITE-ProRule" id="PRU00706"/>
    </source>
</evidence>
<evidence type="ECO:0000256" key="9">
    <source>
        <dbReference type="ARBA" id="ARBA00022840"/>
    </source>
</evidence>
<proteinExistence type="inferred from homology"/>
<keyword evidence="6" id="KW-0479">Metal-binding</keyword>
<dbReference type="RefSeq" id="WP_129894128.1">
    <property type="nucleotide sequence ID" value="NZ_CP035758.1"/>
</dbReference>
<evidence type="ECO:0000256" key="3">
    <source>
        <dbReference type="ARBA" id="ARBA00012966"/>
    </source>
</evidence>
<feature type="active site" description="Pros-phosphohistidine intermediate" evidence="12">
    <location>
        <position position="115"/>
    </location>
</feature>
<dbReference type="PROSITE" id="PS51374">
    <property type="entry name" value="NDPK_LIKE"/>
    <property type="match status" value="1"/>
</dbReference>
<feature type="binding site" evidence="12">
    <location>
        <position position="9"/>
    </location>
    <ligand>
        <name>ATP</name>
        <dbReference type="ChEBI" id="CHEBI:30616"/>
    </ligand>
</feature>
<dbReference type="InterPro" id="IPR036850">
    <property type="entry name" value="NDK-like_dom_sf"/>
</dbReference>
<reference evidence="15 16" key="1">
    <citation type="submission" date="2019-01" db="EMBL/GenBank/DDBJ databases">
        <title>Ktedonosporobacter rubrisoli SCAWS-G2.</title>
        <authorList>
            <person name="Huang Y."/>
            <person name="Yan B."/>
        </authorList>
    </citation>
    <scope>NUCLEOTIDE SEQUENCE [LARGE SCALE GENOMIC DNA]</scope>
    <source>
        <strain evidence="15 16">SCAWS-G2</strain>
    </source>
</reference>
<dbReference type="GO" id="GO:0006228">
    <property type="term" value="P:UTP biosynthetic process"/>
    <property type="evidence" value="ECO:0007669"/>
    <property type="project" value="InterPro"/>
</dbReference>
<keyword evidence="16" id="KW-1185">Reference proteome</keyword>
<evidence type="ECO:0000256" key="13">
    <source>
        <dbReference type="RuleBase" id="RU004011"/>
    </source>
</evidence>
<dbReference type="OrthoDB" id="9801161at2"/>